<gene>
    <name evidence="1" type="ORF">CEUSTIGMA_g2441.t1</name>
</gene>
<protein>
    <submittedName>
        <fullName evidence="1">Uncharacterized protein</fullName>
    </submittedName>
</protein>
<keyword evidence="2" id="KW-1185">Reference proteome</keyword>
<organism evidence="1 2">
    <name type="scientific">Chlamydomonas eustigma</name>
    <dbReference type="NCBI Taxonomy" id="1157962"/>
    <lineage>
        <taxon>Eukaryota</taxon>
        <taxon>Viridiplantae</taxon>
        <taxon>Chlorophyta</taxon>
        <taxon>core chlorophytes</taxon>
        <taxon>Chlorophyceae</taxon>
        <taxon>CS clade</taxon>
        <taxon>Chlamydomonadales</taxon>
        <taxon>Chlamydomonadaceae</taxon>
        <taxon>Chlamydomonas</taxon>
    </lineage>
</organism>
<dbReference type="AlphaFoldDB" id="A0A250WW26"/>
<name>A0A250WW26_9CHLO</name>
<dbReference type="Proteomes" id="UP000232323">
    <property type="component" value="Unassembled WGS sequence"/>
</dbReference>
<reference evidence="1 2" key="1">
    <citation type="submission" date="2017-08" db="EMBL/GenBank/DDBJ databases">
        <title>Acidophilic green algal genome provides insights into adaptation to an acidic environment.</title>
        <authorList>
            <person name="Hirooka S."/>
            <person name="Hirose Y."/>
            <person name="Kanesaki Y."/>
            <person name="Higuchi S."/>
            <person name="Fujiwara T."/>
            <person name="Onuma R."/>
            <person name="Era A."/>
            <person name="Ohbayashi R."/>
            <person name="Uzuka A."/>
            <person name="Nozaki H."/>
            <person name="Yoshikawa H."/>
            <person name="Miyagishima S.Y."/>
        </authorList>
    </citation>
    <scope>NUCLEOTIDE SEQUENCE [LARGE SCALE GENOMIC DNA]</scope>
    <source>
        <strain evidence="1 2">NIES-2499</strain>
    </source>
</reference>
<comment type="caution">
    <text evidence="1">The sequence shown here is derived from an EMBL/GenBank/DDBJ whole genome shotgun (WGS) entry which is preliminary data.</text>
</comment>
<dbReference type="EMBL" id="BEGY01000010">
    <property type="protein sequence ID" value="GAX74995.1"/>
    <property type="molecule type" value="Genomic_DNA"/>
</dbReference>
<evidence type="ECO:0000313" key="2">
    <source>
        <dbReference type="Proteomes" id="UP000232323"/>
    </source>
</evidence>
<proteinExistence type="predicted"/>
<evidence type="ECO:0000313" key="1">
    <source>
        <dbReference type="EMBL" id="GAX74995.1"/>
    </source>
</evidence>
<sequence>MPGMNNSAMKIIGLTNCPLASQIVLAFCDLDGAGLKALGMLVPKAGYRAHSQEIGLSVCGQDLAPSPCYTLQAEENPMSPLASYLTLINICPDDQPDQPKVTLIAFNTWLPHHQQSLVAAAFMEAISTSQDRGVQSATSAPPACLFVLASALIKSAKDSSGVFYTQVGCPDLTAVIGSREVHSNTNYLDESHLSLLPASTQLQDHMLASLHHTASCIGTSAAFVLTPGHRPAAGTIPETESSEGARKLCRALMELAEASSKGQLGYASEATPSSHLAAWLEVVEARGQRVQLKNPWFWQGHSNDKNMLLCEGMYC</sequence>
<accession>A0A250WW26</accession>